<accession>A5FDN9</accession>
<protein>
    <recommendedName>
        <fullName evidence="3">DUF4365 domain-containing protein</fullName>
    </recommendedName>
</protein>
<dbReference type="eggNOG" id="ENOG5033FDD">
    <property type="taxonomic scope" value="Bacteria"/>
</dbReference>
<proteinExistence type="predicted"/>
<dbReference type="Proteomes" id="UP000006694">
    <property type="component" value="Chromosome"/>
</dbReference>
<evidence type="ECO:0000313" key="1">
    <source>
        <dbReference type="EMBL" id="ABQ06674.1"/>
    </source>
</evidence>
<dbReference type="STRING" id="376686.Fjoh_3660"/>
<evidence type="ECO:0000313" key="2">
    <source>
        <dbReference type="Proteomes" id="UP000006694"/>
    </source>
</evidence>
<gene>
    <name evidence="1" type="ordered locus">Fjoh_3660</name>
</gene>
<keyword evidence="2" id="KW-1185">Reference proteome</keyword>
<reference evidence="1 2" key="1">
    <citation type="journal article" date="2009" name="Appl. Environ. Microbiol.">
        <title>Novel features of the polysaccharide-digesting gliding bacterium Flavobacterium johnsoniae as revealed by genome sequence analysis.</title>
        <authorList>
            <person name="McBride M.J."/>
            <person name="Xie G."/>
            <person name="Martens E.C."/>
            <person name="Lapidus A."/>
            <person name="Henrissat B."/>
            <person name="Rhodes R.G."/>
            <person name="Goltsman E."/>
            <person name="Wang W."/>
            <person name="Xu J."/>
            <person name="Hunnicutt D.W."/>
            <person name="Staroscik A.M."/>
            <person name="Hoover T.R."/>
            <person name="Cheng Y.Q."/>
            <person name="Stein J.L."/>
        </authorList>
    </citation>
    <scope>NUCLEOTIDE SEQUENCE [LARGE SCALE GENOMIC DNA]</scope>
    <source>
        <strain evidence="2">ATCC 17061 / DSM 2064 / JCM 8514 / BCRC 14874 / CCUG 350202 / NBRC 14942 / NCIMB 11054 / UW101</strain>
    </source>
</reference>
<dbReference type="KEGG" id="fjo:Fjoh_3660"/>
<sequence length="339" mass="40298">MLAKTLKNIRITKMDNKPLEKQAQSFIISQLIKFDFKVNELSFDEKGSDLYIIKQTKKHHLKYLTIQCKGRKLNDKNTSVRIPVSYVENNFILFIYTIDDEKNENLFLFFPEQIKEWKINSKNEYSVSINKDRIKQIGFQEKIFNKQLAYKIDELLKDVKEYTSIFIDGIFLEKSIDWAYKTYSEIWPEKKLKKPNLIDVINNILEFYNRYKTEKKIINCTLFLSSSFSLEQRINIDYENLKFQTKNGNQVRILINKTNEIIAFEIFEELDRLIDNDNIVLVASDQIYEHELSQLKSKGYDMIIVRSNYRDGSDMYSEFRWGDVTLAIGLAFGLERHEL</sequence>
<organism evidence="1 2">
    <name type="scientific">Flavobacterium johnsoniae (strain ATCC 17061 / DSM 2064 / JCM 8514 / BCRC 14874 / CCUG 350202 / NBRC 14942 / NCIMB 11054 / UW101)</name>
    <name type="common">Cytophaga johnsonae</name>
    <dbReference type="NCBI Taxonomy" id="376686"/>
    <lineage>
        <taxon>Bacteria</taxon>
        <taxon>Pseudomonadati</taxon>
        <taxon>Bacteroidota</taxon>
        <taxon>Flavobacteriia</taxon>
        <taxon>Flavobacteriales</taxon>
        <taxon>Flavobacteriaceae</taxon>
        <taxon>Flavobacterium</taxon>
    </lineage>
</organism>
<name>A5FDN9_FLAJ1</name>
<dbReference type="AlphaFoldDB" id="A5FDN9"/>
<dbReference type="HOGENOM" id="CLU_818242_0_0_10"/>
<evidence type="ECO:0008006" key="3">
    <source>
        <dbReference type="Google" id="ProtNLM"/>
    </source>
</evidence>
<dbReference type="EMBL" id="CP000685">
    <property type="protein sequence ID" value="ABQ06674.1"/>
    <property type="molecule type" value="Genomic_DNA"/>
</dbReference>